<dbReference type="RefSeq" id="WP_331244191.1">
    <property type="nucleotide sequence ID" value="NZ_JAQSGJ010000039.1"/>
</dbReference>
<keyword evidence="2" id="KW-1185">Reference proteome</keyword>
<proteinExistence type="predicted"/>
<comment type="caution">
    <text evidence="1">The sequence shown here is derived from an EMBL/GenBank/DDBJ whole genome shotgun (WGS) entry which is preliminary data.</text>
</comment>
<organism evidence="1 2">
    <name type="scientific">Schleiferilactobacillus harbinensis</name>
    <dbReference type="NCBI Taxonomy" id="304207"/>
    <lineage>
        <taxon>Bacteria</taxon>
        <taxon>Bacillati</taxon>
        <taxon>Bacillota</taxon>
        <taxon>Bacilli</taxon>
        <taxon>Lactobacillales</taxon>
        <taxon>Lactobacillaceae</taxon>
        <taxon>Schleiferilactobacillus</taxon>
    </lineage>
</organism>
<name>A0ABU7T1U3_9LACO</name>
<evidence type="ECO:0000313" key="1">
    <source>
        <dbReference type="EMBL" id="MEE6716567.1"/>
    </source>
</evidence>
<sequence length="46" mass="5367">MELQWVFQTLHHLGEDEYAQALSHRQPDTFITILGGLTNGHNDFWV</sequence>
<dbReference type="Proteomes" id="UP001330016">
    <property type="component" value="Unassembled WGS sequence"/>
</dbReference>
<gene>
    <name evidence="1" type="ORF">PS435_11915</name>
</gene>
<dbReference type="EMBL" id="JAQSGK010000039">
    <property type="protein sequence ID" value="MEE6716567.1"/>
    <property type="molecule type" value="Genomic_DNA"/>
</dbReference>
<evidence type="ECO:0000313" key="2">
    <source>
        <dbReference type="Proteomes" id="UP001330016"/>
    </source>
</evidence>
<accession>A0ABU7T1U3</accession>
<reference evidence="1 2" key="1">
    <citation type="submission" date="2023-02" db="EMBL/GenBank/DDBJ databases">
        <title>The predominant lactic acid bacteria and yeasts involved in the spontaneous fermentation of millet during the production of the traditional porridge Hausa koko in Ghana.</title>
        <authorList>
            <person name="Atter A."/>
            <person name="Diaz M."/>
        </authorList>
    </citation>
    <scope>NUCLEOTIDE SEQUENCE [LARGE SCALE GENOMIC DNA]</scope>
    <source>
        <strain evidence="1 2">FI11640</strain>
    </source>
</reference>
<protein>
    <submittedName>
        <fullName evidence="1">Uncharacterized protein</fullName>
    </submittedName>
</protein>